<dbReference type="Gene3D" id="1.20.80.10">
    <property type="match status" value="1"/>
</dbReference>
<gene>
    <name evidence="5" type="primary">LOC117567804</name>
</gene>
<dbReference type="CDD" id="cd14473">
    <property type="entry name" value="FERM_B-lobe"/>
    <property type="match status" value="1"/>
</dbReference>
<dbReference type="PANTHER" id="PTHR16160:SF13">
    <property type="entry name" value="FERMITIN 2-RELATED"/>
    <property type="match status" value="1"/>
</dbReference>
<evidence type="ECO:0000256" key="2">
    <source>
        <dbReference type="ARBA" id="ARBA00022889"/>
    </source>
</evidence>
<dbReference type="GO" id="GO:0007160">
    <property type="term" value="P:cell-matrix adhesion"/>
    <property type="evidence" value="ECO:0007669"/>
    <property type="project" value="TreeGrafter"/>
</dbReference>
<dbReference type="CDD" id="cd17096">
    <property type="entry name" value="FERM_F1_kindlins"/>
    <property type="match status" value="1"/>
</dbReference>
<evidence type="ECO:0000313" key="4">
    <source>
        <dbReference type="Proteomes" id="UP000515160"/>
    </source>
</evidence>
<dbReference type="Gene3D" id="3.10.20.90">
    <property type="entry name" value="Phosphatidylinositol 3-kinase Catalytic Subunit, Chain A, domain 1"/>
    <property type="match status" value="1"/>
</dbReference>
<dbReference type="GO" id="GO:0005178">
    <property type="term" value="F:integrin binding"/>
    <property type="evidence" value="ECO:0007669"/>
    <property type="project" value="TreeGrafter"/>
</dbReference>
<dbReference type="GeneID" id="117567804"/>
<proteinExistence type="inferred from homology"/>
<feature type="domain" description="PH" evidence="3">
    <location>
        <begin position="410"/>
        <end position="511"/>
    </location>
</feature>
<dbReference type="PANTHER" id="PTHR16160">
    <property type="entry name" value="FERMITIN 2-RELATED"/>
    <property type="match status" value="1"/>
</dbReference>
<organism evidence="4 5">
    <name type="scientific">Drosophila albomicans</name>
    <name type="common">Fruit fly</name>
    <dbReference type="NCBI Taxonomy" id="7291"/>
    <lineage>
        <taxon>Eukaryota</taxon>
        <taxon>Metazoa</taxon>
        <taxon>Ecdysozoa</taxon>
        <taxon>Arthropoda</taxon>
        <taxon>Hexapoda</taxon>
        <taxon>Insecta</taxon>
        <taxon>Pterygota</taxon>
        <taxon>Neoptera</taxon>
        <taxon>Endopterygota</taxon>
        <taxon>Diptera</taxon>
        <taxon>Brachycera</taxon>
        <taxon>Muscomorpha</taxon>
        <taxon>Ephydroidea</taxon>
        <taxon>Drosophilidae</taxon>
        <taxon>Drosophila</taxon>
    </lineage>
</organism>
<dbReference type="InterPro" id="IPR019748">
    <property type="entry name" value="FERM_central"/>
</dbReference>
<dbReference type="Proteomes" id="UP000515160">
    <property type="component" value="Chromosome 3"/>
</dbReference>
<dbReference type="InterPro" id="IPR040790">
    <property type="entry name" value="Kindlin_2_N"/>
</dbReference>
<dbReference type="SUPFAM" id="SSF47031">
    <property type="entry name" value="Second domain of FERM"/>
    <property type="match status" value="2"/>
</dbReference>
<evidence type="ECO:0000313" key="5">
    <source>
        <dbReference type="RefSeq" id="XP_034103930.1"/>
    </source>
</evidence>
<dbReference type="CDD" id="cd17095">
    <property type="entry name" value="FERM_F0_kindlins"/>
    <property type="match status" value="1"/>
</dbReference>
<dbReference type="GO" id="GO:0007229">
    <property type="term" value="P:integrin-mediated signaling pathway"/>
    <property type="evidence" value="ECO:0007669"/>
    <property type="project" value="InterPro"/>
</dbReference>
<accession>A0A6P8WZ55</accession>
<dbReference type="InterPro" id="IPR014352">
    <property type="entry name" value="FERM/acyl-CoA-bd_prot_sf"/>
</dbReference>
<keyword evidence="2" id="KW-0130">Cell adhesion</keyword>
<dbReference type="CDD" id="cd13205">
    <property type="entry name" value="FERM_C_fermitin"/>
    <property type="match status" value="1"/>
</dbReference>
<dbReference type="OrthoDB" id="10057618at2759"/>
<dbReference type="SMART" id="SM00295">
    <property type="entry name" value="B41"/>
    <property type="match status" value="1"/>
</dbReference>
<evidence type="ECO:0000259" key="3">
    <source>
        <dbReference type="PROSITE" id="PS50003"/>
    </source>
</evidence>
<dbReference type="InterPro" id="IPR019749">
    <property type="entry name" value="Band_41_domain"/>
</dbReference>
<dbReference type="FunFam" id="2.30.29.30:FF:000502">
    <property type="entry name" value="Unc-112-related protein"/>
    <property type="match status" value="1"/>
</dbReference>
<dbReference type="GO" id="GO:0048731">
    <property type="term" value="P:system development"/>
    <property type="evidence" value="ECO:0007669"/>
    <property type="project" value="UniProtKB-ARBA"/>
</dbReference>
<reference evidence="5" key="1">
    <citation type="submission" date="2025-08" db="UniProtKB">
        <authorList>
            <consortium name="RefSeq"/>
        </authorList>
    </citation>
    <scope>IDENTIFICATION</scope>
    <source>
        <strain evidence="5">15112-1751.03</strain>
        <tissue evidence="5">Whole Adult</tissue>
    </source>
</reference>
<dbReference type="RefSeq" id="XP_034103930.1">
    <property type="nucleotide sequence ID" value="XM_034248039.2"/>
</dbReference>
<dbReference type="InterPro" id="IPR035963">
    <property type="entry name" value="FERM_2"/>
</dbReference>
<dbReference type="SMART" id="SM00233">
    <property type="entry name" value="PH"/>
    <property type="match status" value="1"/>
</dbReference>
<dbReference type="Gene3D" id="2.30.29.30">
    <property type="entry name" value="Pleckstrin-homology domain (PH domain)/Phosphotyrosine-binding domain (PTB)"/>
    <property type="match status" value="2"/>
</dbReference>
<dbReference type="InterPro" id="IPR001849">
    <property type="entry name" value="PH_domain"/>
</dbReference>
<dbReference type="PROSITE" id="PS50003">
    <property type="entry name" value="PH_DOMAIN"/>
    <property type="match status" value="1"/>
</dbReference>
<sequence length="711" mass="81226">MIHVGDNSWNLRICITDLALERTMRVRGDQHLGSIMLQLVDPENPKDWSDHALYWPAKNIWLTRTRATLDQCGVQADSLLYFTPMHKILRVQLPDLRYLDCRVDYSVKTFAAVLNLCKQLDIRYAEELSLCKPLEAEHLKKNYAQLPHAKRVPIAEPDGTTYLQPALDTNSFVPINSSFNGGGSTGSLDKPSSPALFFCAPLSPHNAPNAKRSPTPTHGAWKVSQAGYATYDSSSSSLGDFQENLASSPRPLSAEMRAQLLRPKSLVEKARLNVGWLDSSLSLMEQGIREYDTLCLRFKYYTFFDLNPKYDQVRINQLYEQAKWSILNEELDCNEQETLMFAALQFQINHQLDMQPLLTAVDSGIETSSQENDDDDIDSALNELQLTLEGGDPHESINLTRIPELSDYLRFLKPQRFLLRGYKRYYFIYRDLHLLLYKNAEESRHSASPSIRINLRGCEVTPDVNLAEGKYAIRLEVSPEDHHGPNSEVWVRCENEQQYAKWLAACRLAAKGRSLADSSYESEVDGILSLLQMQRPVHGVHVNIDPRTVDAVDYLSPKMLRKLSGKAVQRILEAHANVRDLPLLEAKMKYIQAWQSLPDFGVSLFVIKFDGHRKEELLGVTHNRIMRMDLSTGDHIKTWRYNTMKAWNVNWGIKCMMIQFNDENVVFSCHSADCKVVHEFIGGYIFMSMRSKDNNQTLNEELFHKLTGGWS</sequence>
<dbReference type="InterPro" id="IPR011993">
    <property type="entry name" value="PH-like_dom_sf"/>
</dbReference>
<dbReference type="Pfam" id="PF00373">
    <property type="entry name" value="FERM_M"/>
    <property type="match status" value="2"/>
</dbReference>
<protein>
    <submittedName>
        <fullName evidence="5">Unc-112-related protein</fullName>
    </submittedName>
</protein>
<dbReference type="GO" id="GO:0048513">
    <property type="term" value="P:animal organ development"/>
    <property type="evidence" value="ECO:0007669"/>
    <property type="project" value="UniProtKB-ARBA"/>
</dbReference>
<dbReference type="Pfam" id="PF18124">
    <property type="entry name" value="Kindlin_2_N"/>
    <property type="match status" value="1"/>
</dbReference>
<dbReference type="AlphaFoldDB" id="A0A6P8WZ55"/>
<dbReference type="InterPro" id="IPR037843">
    <property type="entry name" value="Kindlin/fermitin"/>
</dbReference>
<evidence type="ECO:0000256" key="1">
    <source>
        <dbReference type="ARBA" id="ARBA00008052"/>
    </source>
</evidence>
<name>A0A6P8WZ55_DROAB</name>
<comment type="similarity">
    <text evidence="1">Belongs to the kindlin family.</text>
</comment>
<keyword evidence="4" id="KW-1185">Reference proteome</keyword>
<dbReference type="GO" id="GO:0030055">
    <property type="term" value="C:cell-substrate junction"/>
    <property type="evidence" value="ECO:0007669"/>
    <property type="project" value="TreeGrafter"/>
</dbReference>
<dbReference type="SUPFAM" id="SSF50729">
    <property type="entry name" value="PH domain-like"/>
    <property type="match status" value="2"/>
</dbReference>
<dbReference type="FunFam" id="2.30.29.30:FF:000037">
    <property type="entry name" value="Fermitin family homolog 2"/>
    <property type="match status" value="1"/>
</dbReference>